<dbReference type="CDD" id="cd00038">
    <property type="entry name" value="CAP_ED"/>
    <property type="match status" value="1"/>
</dbReference>
<dbReference type="InterPro" id="IPR036513">
    <property type="entry name" value="STAS_dom_sf"/>
</dbReference>
<dbReference type="EMBL" id="BEYU01000040">
    <property type="protein sequence ID" value="GBG28250.1"/>
    <property type="molecule type" value="Genomic_DNA"/>
</dbReference>
<accession>A0A2R5GB78</accession>
<dbReference type="InterPro" id="IPR011547">
    <property type="entry name" value="SLC26A/SulP_dom"/>
</dbReference>
<dbReference type="Proteomes" id="UP000241890">
    <property type="component" value="Unassembled WGS sequence"/>
</dbReference>
<evidence type="ECO:0000256" key="3">
    <source>
        <dbReference type="ARBA" id="ARBA00022989"/>
    </source>
</evidence>
<dbReference type="InterPro" id="IPR014710">
    <property type="entry name" value="RmlC-like_jellyroll"/>
</dbReference>
<dbReference type="Gene3D" id="3.30.750.24">
    <property type="entry name" value="STAS domain"/>
    <property type="match status" value="1"/>
</dbReference>
<feature type="compositionally biased region" description="Low complexity" evidence="5">
    <location>
        <begin position="1055"/>
        <end position="1070"/>
    </location>
</feature>
<gene>
    <name evidence="9" type="ORF">FCC1311_044732</name>
</gene>
<feature type="transmembrane region" description="Helical" evidence="6">
    <location>
        <begin position="122"/>
        <end position="144"/>
    </location>
</feature>
<dbReference type="PANTHER" id="PTHR43310:SF2">
    <property type="entry name" value="SLC26A_SULP TRANSPORTER DOMAIN-CONTAINING PROTEIN"/>
    <property type="match status" value="1"/>
</dbReference>
<sequence length="1647" mass="183233">MTQHSDHGSGKRTKKDLVVQGFTELLSGIVNGLLMLSFCYVFSSLIFGTDEGLAPYIPVGAAQQITSAAILGLTFATYSDSAVTIAGPDINPTIFFATAAEVIRQNVDQNHPNASDDERTQIVLTTVLITIVFGTALVSVLFYSLGHFRLTRVVQFVPAAVLGGFLAAVGVIVIIKAVKSTVGDELPHHLDYWEFWALLAPSVPIGVALYCTKRFHIGAPIVTIPCLLFGPFILFYIVVFGLGYNLDDVREMNLCHDRGHGLECGWLYDKYDAVLISDQWKFSFGQSDLIDWSAFTAALPNLFIMLIIVTLDSLLKIAGTKKKLGITDLDYDHEMQLGGKAHFFLVFLVGAPGYGQLKFNALNSGIIRNTKSRWPGVIAGLFNAGLWFAGFPLINYLPRFFIGALLIYAGLGFIVENLIDTLIQDRFSLLEYLTVWAIVILSQTTSLLVAVIVGVMASFVLFAVQYSKTGVVKAVLSGSDFQSSVVRSSQEDAKLEHLSSQVVIIKLKRYIFFGSANQITELVWSILDDVAAAFEDEDDEEADLMSKRSIAPHDGLLHTLVFDFEDVYGIDFTACGTLMELLQQLIQATTTDSNSITAESSMPNFNEDQDDEPPHSFVSRNPILRRFRRARRDNDQAKGFTILFTGMSTKVYRRLHMEGVIQLLHKSGYPVGPTPAEVDQVLPKVLAMPRAHRLVTYMRKILGPLRPRRTKAPKGEPQETEKDFLDDDESPSDMNDIGAQMPQSNSNDIASEPGGQELNLTTPDYYANGDFSPALRRVFPTLDLAMEWVEERLLERASTIRQRWLVFSESFRRLHELARLKAQHEPFEHILGGHLGDSVWKYVQTIRVPSGARLLTAGQVNPHLFLLQHGRLTSYMVRNDDSMMRLQSHRRGAFINEDALFVEYPVSHTVIADEDCTLLALSRESLKTLEMHKPEVAFEIHRNVLRLTARARNRLARELDVVDHWSLFERQAVEDDPIQTAYMASATRASSIHHRSSSHHFAPTQPMLIGTSQSRSSSFFGGHHSHHHGHQSSFRLSHHSFSGRDHSATPPPLSLSPSQKPKSQQQQQPPHSAFDLESPIPESSRADLDQARDVPSITVEEQQAQQNQMQQQQQQQKKKKQLQQQGQPQDPQTHLRSTSRKVGRAIMNEAAAAYKKEAARKEKFLKFDTSHSKTVPPLRSEAPGAQDYGLEEMVQRIANDDPSSSKGRNRSGSSRGNGRNNSGAGDGSYARRHSERNRMPSRTSSMHHDRSLSFRPDLRHDSFLHAPPCDEGPTDSVDANETRRNIHLSRIQELDAVACFKRAASNRFHARGKRPGSDPERDGAPTGSFANAAPDLSSDDLEANGAQAQGQLDARINRAAGAARQQQQQRMQASEDAQPALAGLFSTSLSRSRLRQTLMDMGHFPSDHELDNIMSANGCASSASISEKQFLGIVRALSLEELTDEQIYGFALFFQRHAQRLTAGERAVLPSTIPVLPDMVLTVQGLKEFLDDIGHVEDPLRLEKMFAEWSDFSVPSTNGQKPFRALHFASLCSMMAWHIHAEKLFEEVAQDFGQLTVGGTADELVYAEDIVHVMSTLNAPCTWDEATEMVFEADLSANGGVSYEDLVETLTTVFDAEIEPQLEQLNQDILDADQVIVRSLTNFHKKG</sequence>
<dbReference type="InterPro" id="IPR000595">
    <property type="entry name" value="cNMP-bd_dom"/>
</dbReference>
<dbReference type="InterPro" id="IPR018490">
    <property type="entry name" value="cNMP-bd_dom_sf"/>
</dbReference>
<feature type="region of interest" description="Disordered" evidence="5">
    <location>
        <begin position="1309"/>
        <end position="1349"/>
    </location>
</feature>
<feature type="compositionally biased region" description="Low complexity" evidence="5">
    <location>
        <begin position="1012"/>
        <end position="1022"/>
    </location>
</feature>
<feature type="transmembrane region" description="Helical" evidence="6">
    <location>
        <begin position="21"/>
        <end position="47"/>
    </location>
</feature>
<evidence type="ECO:0000313" key="9">
    <source>
        <dbReference type="EMBL" id="GBG28250.1"/>
    </source>
</evidence>
<dbReference type="PANTHER" id="PTHR43310">
    <property type="entry name" value="SULFATE TRANSPORTER YBAR-RELATED"/>
    <property type="match status" value="1"/>
</dbReference>
<feature type="region of interest" description="Disordered" evidence="5">
    <location>
        <begin position="1197"/>
        <end position="1251"/>
    </location>
</feature>
<feature type="transmembrane region" description="Helical" evidence="6">
    <location>
        <begin position="400"/>
        <end position="423"/>
    </location>
</feature>
<evidence type="ECO:0000313" key="10">
    <source>
        <dbReference type="Proteomes" id="UP000241890"/>
    </source>
</evidence>
<feature type="transmembrane region" description="Helical" evidence="6">
    <location>
        <begin position="156"/>
        <end position="175"/>
    </location>
</feature>
<evidence type="ECO:0000259" key="7">
    <source>
        <dbReference type="PROSITE" id="PS50042"/>
    </source>
</evidence>
<keyword evidence="4 6" id="KW-0472">Membrane</keyword>
<proteinExistence type="predicted"/>
<feature type="compositionally biased region" description="Low complexity" evidence="5">
    <location>
        <begin position="1102"/>
        <end position="1115"/>
    </location>
</feature>
<keyword evidence="10" id="KW-1185">Reference proteome</keyword>
<feature type="transmembrane region" description="Helical" evidence="6">
    <location>
        <begin position="195"/>
        <end position="212"/>
    </location>
</feature>
<dbReference type="GO" id="GO:0016020">
    <property type="term" value="C:membrane"/>
    <property type="evidence" value="ECO:0007669"/>
    <property type="project" value="UniProtKB-SubCell"/>
</dbReference>
<dbReference type="Pfam" id="PF01740">
    <property type="entry name" value="STAS"/>
    <property type="match status" value="1"/>
</dbReference>
<dbReference type="Pfam" id="PF00916">
    <property type="entry name" value="Sulfate_transp"/>
    <property type="match status" value="1"/>
</dbReference>
<feature type="transmembrane region" description="Helical" evidence="6">
    <location>
        <begin position="435"/>
        <end position="464"/>
    </location>
</feature>
<protein>
    <submittedName>
        <fullName evidence="9">Calmodulin</fullName>
    </submittedName>
</protein>
<dbReference type="InterPro" id="IPR052706">
    <property type="entry name" value="Membrane-Transporter-like"/>
</dbReference>
<feature type="compositionally biased region" description="Polar residues" evidence="5">
    <location>
        <begin position="595"/>
        <end position="606"/>
    </location>
</feature>
<feature type="compositionally biased region" description="Basic and acidic residues" evidence="5">
    <location>
        <begin position="713"/>
        <end position="723"/>
    </location>
</feature>
<feature type="region of interest" description="Disordered" evidence="5">
    <location>
        <begin position="993"/>
        <end position="1080"/>
    </location>
</feature>
<feature type="compositionally biased region" description="Low complexity" evidence="5">
    <location>
        <begin position="1204"/>
        <end position="1223"/>
    </location>
</feature>
<dbReference type="PROSITE" id="PS50042">
    <property type="entry name" value="CNMP_BINDING_3"/>
    <property type="match status" value="1"/>
</dbReference>
<feature type="region of interest" description="Disordered" evidence="5">
    <location>
        <begin position="1096"/>
        <end position="1141"/>
    </location>
</feature>
<feature type="domain" description="Cyclic nucleotide-binding" evidence="7">
    <location>
        <begin position="842"/>
        <end position="947"/>
    </location>
</feature>
<dbReference type="OrthoDB" id="409725at2759"/>
<keyword evidence="3 6" id="KW-1133">Transmembrane helix</keyword>
<feature type="transmembrane region" description="Helical" evidence="6">
    <location>
        <begin position="374"/>
        <end position="394"/>
    </location>
</feature>
<dbReference type="SUPFAM" id="SSF47473">
    <property type="entry name" value="EF-hand"/>
    <property type="match status" value="2"/>
</dbReference>
<feature type="transmembrane region" description="Helical" evidence="6">
    <location>
        <begin position="224"/>
        <end position="244"/>
    </location>
</feature>
<dbReference type="Pfam" id="PF00027">
    <property type="entry name" value="cNMP_binding"/>
    <property type="match status" value="1"/>
</dbReference>
<comment type="caution">
    <text evidence="9">The sequence shown here is derived from an EMBL/GenBank/DDBJ whole genome shotgun (WGS) entry which is preliminary data.</text>
</comment>
<dbReference type="PROSITE" id="PS50801">
    <property type="entry name" value="STAS"/>
    <property type="match status" value="1"/>
</dbReference>
<dbReference type="InParanoid" id="A0A2R5GB78"/>
<evidence type="ECO:0000256" key="5">
    <source>
        <dbReference type="SAM" id="MobiDB-lite"/>
    </source>
</evidence>
<dbReference type="Gene3D" id="2.60.120.10">
    <property type="entry name" value="Jelly Rolls"/>
    <property type="match status" value="1"/>
</dbReference>
<comment type="subcellular location">
    <subcellularLocation>
        <location evidence="1">Membrane</location>
        <topology evidence="1">Multi-pass membrane protein</topology>
    </subcellularLocation>
</comment>
<feature type="region of interest" description="Disordered" evidence="5">
    <location>
        <begin position="595"/>
        <end position="620"/>
    </location>
</feature>
<dbReference type="SUPFAM" id="SSF51206">
    <property type="entry name" value="cAMP-binding domain-like"/>
    <property type="match status" value="1"/>
</dbReference>
<feature type="transmembrane region" description="Helical" evidence="6">
    <location>
        <begin position="292"/>
        <end position="315"/>
    </location>
</feature>
<evidence type="ECO:0000256" key="4">
    <source>
        <dbReference type="ARBA" id="ARBA00023136"/>
    </source>
</evidence>
<keyword evidence="2 6" id="KW-0812">Transmembrane</keyword>
<organism evidence="9 10">
    <name type="scientific">Hondaea fermentalgiana</name>
    <dbReference type="NCBI Taxonomy" id="2315210"/>
    <lineage>
        <taxon>Eukaryota</taxon>
        <taxon>Sar</taxon>
        <taxon>Stramenopiles</taxon>
        <taxon>Bigyra</taxon>
        <taxon>Labyrinthulomycetes</taxon>
        <taxon>Thraustochytrida</taxon>
        <taxon>Thraustochytriidae</taxon>
        <taxon>Hondaea</taxon>
    </lineage>
</organism>
<dbReference type="InterPro" id="IPR011992">
    <property type="entry name" value="EF-hand-dom_pair"/>
</dbReference>
<evidence type="ECO:0000256" key="1">
    <source>
        <dbReference type="ARBA" id="ARBA00004141"/>
    </source>
</evidence>
<feature type="domain" description="STAS" evidence="8">
    <location>
        <begin position="502"/>
        <end position="585"/>
    </location>
</feature>
<reference evidence="9 10" key="1">
    <citation type="submission" date="2017-12" db="EMBL/GenBank/DDBJ databases">
        <title>Sequencing, de novo assembly and annotation of complete genome of a new Thraustochytrid species, strain FCC1311.</title>
        <authorList>
            <person name="Sedici K."/>
            <person name="Godart F."/>
            <person name="Aiese Cigliano R."/>
            <person name="Sanseverino W."/>
            <person name="Barakat M."/>
            <person name="Ortet P."/>
            <person name="Marechal E."/>
            <person name="Cagnac O."/>
            <person name="Amato A."/>
        </authorList>
    </citation>
    <scope>NUCLEOTIDE SEQUENCE [LARGE SCALE GENOMIC DNA]</scope>
</reference>
<feature type="region of interest" description="Disordered" evidence="5">
    <location>
        <begin position="706"/>
        <end position="758"/>
    </location>
</feature>
<evidence type="ECO:0000256" key="2">
    <source>
        <dbReference type="ARBA" id="ARBA00022692"/>
    </source>
</evidence>
<name>A0A2R5GB78_9STRA</name>
<evidence type="ECO:0000259" key="8">
    <source>
        <dbReference type="PROSITE" id="PS50801"/>
    </source>
</evidence>
<dbReference type="InterPro" id="IPR002645">
    <property type="entry name" value="STAS_dom"/>
</dbReference>
<evidence type="ECO:0000256" key="6">
    <source>
        <dbReference type="SAM" id="Phobius"/>
    </source>
</evidence>